<dbReference type="PANTHER" id="PTHR10098">
    <property type="entry name" value="RAPSYN-RELATED"/>
    <property type="match status" value="1"/>
</dbReference>
<proteinExistence type="predicted"/>
<comment type="caution">
    <text evidence="2">The sequence shown here is derived from an EMBL/GenBank/DDBJ whole genome shotgun (WGS) entry which is preliminary data.</text>
</comment>
<dbReference type="PANTHER" id="PTHR10098:SF112">
    <property type="entry name" value="SLR0380 PROTEIN"/>
    <property type="match status" value="1"/>
</dbReference>
<dbReference type="Proteomes" id="UP000654345">
    <property type="component" value="Unassembled WGS sequence"/>
</dbReference>
<dbReference type="Pfam" id="PF12770">
    <property type="entry name" value="CHAT"/>
    <property type="match status" value="1"/>
</dbReference>
<evidence type="ECO:0000259" key="1">
    <source>
        <dbReference type="Pfam" id="PF12770"/>
    </source>
</evidence>
<evidence type="ECO:0000313" key="3">
    <source>
        <dbReference type="Proteomes" id="UP000654345"/>
    </source>
</evidence>
<gene>
    <name evidence="2" type="ORF">KSB_26090</name>
</gene>
<evidence type="ECO:0000313" key="2">
    <source>
        <dbReference type="EMBL" id="GHO54134.1"/>
    </source>
</evidence>
<name>A0ABQ3UN48_9CHLR</name>
<dbReference type="EMBL" id="BNJG01000001">
    <property type="protein sequence ID" value="GHO54134.1"/>
    <property type="molecule type" value="Genomic_DNA"/>
</dbReference>
<dbReference type="InterPro" id="IPR024983">
    <property type="entry name" value="CHAT_dom"/>
</dbReference>
<reference evidence="2 3" key="1">
    <citation type="journal article" date="2021" name="Int. J. Syst. Evol. Microbiol.">
        <title>Reticulibacter mediterranei gen. nov., sp. nov., within the new family Reticulibacteraceae fam. nov., and Ktedonospora formicarum gen. nov., sp. nov., Ktedonobacter robiniae sp. nov., Dictyobacter formicarum sp. nov. and Dictyobacter arantiisoli sp. nov., belonging to the class Ktedonobacteria.</title>
        <authorList>
            <person name="Yabe S."/>
            <person name="Zheng Y."/>
            <person name="Wang C.M."/>
            <person name="Sakai Y."/>
            <person name="Abe K."/>
            <person name="Yokota A."/>
            <person name="Donadio S."/>
            <person name="Cavaletti L."/>
            <person name="Monciardini P."/>
        </authorList>
    </citation>
    <scope>NUCLEOTIDE SEQUENCE [LARGE SCALE GENOMIC DNA]</scope>
    <source>
        <strain evidence="2 3">SOSP1-30</strain>
    </source>
</reference>
<feature type="domain" description="CHAT" evidence="1">
    <location>
        <begin position="728"/>
        <end position="992"/>
    </location>
</feature>
<sequence length="1010" mass="113100">MDLEPFLQRLQALDLDAGKRFLQEHSAELGEPAIFGSRLREASLKLLHAQPALALKLADLLIFYGQHTGHTASYAMGMTARGGVLANQGYNQAALKCLDEGGDVFQTLDDELNWARSRIVWIVSCAWLGDIEQALQVATRARETFMSVDEYYWACAIDINTAIICKYAGRYQQALDLYDRVLSTYPLLKEFDESYLQRSIAIAEHNKATNLALIGAFEESSSLLRRSQQSFQDLGDIISVVSSEMNIAKNAFVQGYYGSALRHYYDARNIYIQHEIDNPQILARMLLQMAMCFLQLNRVSDACQIGAQAIEVTEKLESLADRIESLHDYAKTLIASGNLQEALEPLGEAETISQGYDYLTVMTQLRRAEIYNRQQVYGKAYELAAHVSTYYNAQGLLALLMQAQLVMVEAAIGLIQTVQEETYQVNLTQTQGLCRQLVKNATCANLQDSVYRGQHLLGRMAMLQGDTQHANRFFLCAIGRIEHLLSDLVYDLSPTFLRTAWDVYEDMIALQLQNDHAELALHYLERARSIALRQYLRAAQGKPMLAAPGACEEDDVRELDDVRRAKGASLLQCEYELSLWQKKYHEYSALLATRDEDLVVAINREEVEATIKQCEVKIAELFEWLHLLRTDGALAPSVTGYRKRVRTPSGLNVQQLQQALQPGQTLLTYYIFQDMLVIFVISAQGYFVCKQPGIIPQLEQYLLLLHAHLQPGGWPDALHPPQQIIRGLLKKLHRLLIAPVAEYLADINKLLTIVPYGVLHQLPFHALYDGSRFLIEDFQVNYLPASNLLLDFQNVRQLNAHDISTALVMGCSGHSNLPSALEEARSIAELLHGTCQLEEEATIEHLQTGTRGCPLIHLATHGHSRLDAPNFSSIVLADGYLNAIDAFSLNLQGCELVTLSGCETGLALSGGGDEQLGLGRAFLAAGARSLVMSIWPVEDASTSFLMQAFYQHLLRGESKVEALRLAQQAMLKHADARYNHPYFWAAFRLVGDVQPFSQQVIKKLRGEINT</sequence>
<organism evidence="2 3">
    <name type="scientific">Ktedonobacter robiniae</name>
    <dbReference type="NCBI Taxonomy" id="2778365"/>
    <lineage>
        <taxon>Bacteria</taxon>
        <taxon>Bacillati</taxon>
        <taxon>Chloroflexota</taxon>
        <taxon>Ktedonobacteria</taxon>
        <taxon>Ktedonobacterales</taxon>
        <taxon>Ktedonobacteraceae</taxon>
        <taxon>Ktedonobacter</taxon>
    </lineage>
</organism>
<dbReference type="Gene3D" id="1.25.40.10">
    <property type="entry name" value="Tetratricopeptide repeat domain"/>
    <property type="match status" value="2"/>
</dbReference>
<protein>
    <recommendedName>
        <fullName evidence="1">CHAT domain-containing protein</fullName>
    </recommendedName>
</protein>
<keyword evidence="3" id="KW-1185">Reference proteome</keyword>
<dbReference type="SUPFAM" id="SSF48452">
    <property type="entry name" value="TPR-like"/>
    <property type="match status" value="3"/>
</dbReference>
<dbReference type="InterPro" id="IPR011990">
    <property type="entry name" value="TPR-like_helical_dom_sf"/>
</dbReference>
<accession>A0ABQ3UN48</accession>